<feature type="region of interest" description="Disordered" evidence="1">
    <location>
        <begin position="1"/>
        <end position="20"/>
    </location>
</feature>
<evidence type="ECO:0000313" key="2">
    <source>
        <dbReference type="EMBL" id="PLB46810.1"/>
    </source>
</evidence>
<evidence type="ECO:0000256" key="1">
    <source>
        <dbReference type="SAM" id="MobiDB-lite"/>
    </source>
</evidence>
<gene>
    <name evidence="2" type="ORF">P170DRAFT_438514</name>
</gene>
<keyword evidence="3" id="KW-1185">Reference proteome</keyword>
<protein>
    <submittedName>
        <fullName evidence="2">Uncharacterized protein</fullName>
    </submittedName>
</protein>
<dbReference type="AlphaFoldDB" id="A0A2I2G1R1"/>
<comment type="caution">
    <text evidence="2">The sequence shown here is derived from an EMBL/GenBank/DDBJ whole genome shotgun (WGS) entry which is preliminary data.</text>
</comment>
<accession>A0A2I2G1R1</accession>
<dbReference type="RefSeq" id="XP_024702112.1">
    <property type="nucleotide sequence ID" value="XM_024849615.1"/>
</dbReference>
<reference evidence="2 3" key="1">
    <citation type="submission" date="2016-12" db="EMBL/GenBank/DDBJ databases">
        <title>The genomes of Aspergillus section Nigri reveals drivers in fungal speciation.</title>
        <authorList>
            <consortium name="DOE Joint Genome Institute"/>
            <person name="Vesth T.C."/>
            <person name="Nybo J."/>
            <person name="Theobald S."/>
            <person name="Brandl J."/>
            <person name="Frisvad J.C."/>
            <person name="Nielsen K.F."/>
            <person name="Lyhne E.K."/>
            <person name="Kogle M.E."/>
            <person name="Kuo A."/>
            <person name="Riley R."/>
            <person name="Clum A."/>
            <person name="Nolan M."/>
            <person name="Lipzen A."/>
            <person name="Salamov A."/>
            <person name="Henrissat B."/>
            <person name="Wiebenga A."/>
            <person name="De Vries R.P."/>
            <person name="Grigoriev I.V."/>
            <person name="Mortensen U.H."/>
            <person name="Andersen M.R."/>
            <person name="Baker S.E."/>
        </authorList>
    </citation>
    <scope>NUCLEOTIDE SEQUENCE [LARGE SCALE GENOMIC DNA]</scope>
    <source>
        <strain evidence="2 3">IBT 23096</strain>
    </source>
</reference>
<organism evidence="2 3">
    <name type="scientific">Aspergillus steynii IBT 23096</name>
    <dbReference type="NCBI Taxonomy" id="1392250"/>
    <lineage>
        <taxon>Eukaryota</taxon>
        <taxon>Fungi</taxon>
        <taxon>Dikarya</taxon>
        <taxon>Ascomycota</taxon>
        <taxon>Pezizomycotina</taxon>
        <taxon>Eurotiomycetes</taxon>
        <taxon>Eurotiomycetidae</taxon>
        <taxon>Eurotiales</taxon>
        <taxon>Aspergillaceae</taxon>
        <taxon>Aspergillus</taxon>
        <taxon>Aspergillus subgen. Circumdati</taxon>
    </lineage>
</organism>
<dbReference type="EMBL" id="MSFO01000006">
    <property type="protein sequence ID" value="PLB46810.1"/>
    <property type="molecule type" value="Genomic_DNA"/>
</dbReference>
<proteinExistence type="predicted"/>
<sequence>MASSFRHGEYPPCAPEHRDSESCLPAFKRGRQAVDTECSPSVGIGWRSRLWIVGEIA</sequence>
<dbReference type="VEuPathDB" id="FungiDB:P170DRAFT_438514"/>
<evidence type="ECO:0000313" key="3">
    <source>
        <dbReference type="Proteomes" id="UP000234275"/>
    </source>
</evidence>
<dbReference type="Proteomes" id="UP000234275">
    <property type="component" value="Unassembled WGS sequence"/>
</dbReference>
<dbReference type="GeneID" id="36557314"/>
<name>A0A2I2G1R1_9EURO</name>